<organism evidence="7 8">
    <name type="scientific">Labrys miyagiensis</name>
    <dbReference type="NCBI Taxonomy" id="346912"/>
    <lineage>
        <taxon>Bacteria</taxon>
        <taxon>Pseudomonadati</taxon>
        <taxon>Pseudomonadota</taxon>
        <taxon>Alphaproteobacteria</taxon>
        <taxon>Hyphomicrobiales</taxon>
        <taxon>Xanthobacteraceae</taxon>
        <taxon>Labrys</taxon>
    </lineage>
</organism>
<reference evidence="8" key="1">
    <citation type="journal article" date="2019" name="Int. J. Syst. Evol. Microbiol.">
        <title>The Global Catalogue of Microorganisms (GCM) 10K type strain sequencing project: providing services to taxonomists for standard genome sequencing and annotation.</title>
        <authorList>
            <consortium name="The Broad Institute Genomics Platform"/>
            <consortium name="The Broad Institute Genome Sequencing Center for Infectious Disease"/>
            <person name="Wu L."/>
            <person name="Ma J."/>
        </authorList>
    </citation>
    <scope>NUCLEOTIDE SEQUENCE [LARGE SCALE GENOMIC DNA]</scope>
    <source>
        <strain evidence="8">NBRC 101365</strain>
    </source>
</reference>
<dbReference type="InterPro" id="IPR036849">
    <property type="entry name" value="Enolase-like_C_sf"/>
</dbReference>
<comment type="similarity">
    <text evidence="1 5">Belongs to the mandelate racemase/muconate lactonizing enzyme family.</text>
</comment>
<keyword evidence="4 5" id="KW-0413">Isomerase</keyword>
<evidence type="ECO:0000313" key="7">
    <source>
        <dbReference type="EMBL" id="GLS18657.1"/>
    </source>
</evidence>
<dbReference type="SFLD" id="SFLDF00010">
    <property type="entry name" value="dipeptide_epimerase"/>
    <property type="match status" value="1"/>
</dbReference>
<dbReference type="Proteomes" id="UP001156882">
    <property type="component" value="Unassembled WGS sequence"/>
</dbReference>
<accession>A0ABQ6CK56</accession>
<dbReference type="EC" id="5.1.1.-" evidence="5"/>
<dbReference type="Pfam" id="PF02746">
    <property type="entry name" value="MR_MLE_N"/>
    <property type="match status" value="1"/>
</dbReference>
<evidence type="ECO:0000256" key="3">
    <source>
        <dbReference type="ARBA" id="ARBA00022842"/>
    </source>
</evidence>
<keyword evidence="8" id="KW-1185">Reference proteome</keyword>
<evidence type="ECO:0000256" key="2">
    <source>
        <dbReference type="ARBA" id="ARBA00022723"/>
    </source>
</evidence>
<dbReference type="Gene3D" id="3.20.20.120">
    <property type="entry name" value="Enolase-like C-terminal domain"/>
    <property type="match status" value="1"/>
</dbReference>
<dbReference type="CDD" id="cd03319">
    <property type="entry name" value="L-Ala-DL-Glu_epimerase"/>
    <property type="match status" value="1"/>
</dbReference>
<gene>
    <name evidence="7" type="ORF">GCM10007874_16740</name>
</gene>
<protein>
    <recommendedName>
        <fullName evidence="5">Dipeptide epimerase</fullName>
        <ecNumber evidence="5">5.1.1.-</ecNumber>
    </recommendedName>
</protein>
<keyword evidence="2 5" id="KW-0479">Metal-binding</keyword>
<feature type="domain" description="Mandelate racemase/muconate lactonizing enzyme C-terminal" evidence="6">
    <location>
        <begin position="131"/>
        <end position="222"/>
    </location>
</feature>
<evidence type="ECO:0000256" key="4">
    <source>
        <dbReference type="ARBA" id="ARBA00023235"/>
    </source>
</evidence>
<dbReference type="PANTHER" id="PTHR48080">
    <property type="entry name" value="D-GALACTONATE DEHYDRATASE-RELATED"/>
    <property type="match status" value="1"/>
</dbReference>
<proteinExistence type="inferred from homology"/>
<evidence type="ECO:0000259" key="6">
    <source>
        <dbReference type="SMART" id="SM00922"/>
    </source>
</evidence>
<dbReference type="InterPro" id="IPR034593">
    <property type="entry name" value="DgoD-like"/>
</dbReference>
<evidence type="ECO:0000256" key="5">
    <source>
        <dbReference type="RuleBase" id="RU366006"/>
    </source>
</evidence>
<dbReference type="SUPFAM" id="SSF51604">
    <property type="entry name" value="Enolase C-terminal domain-like"/>
    <property type="match status" value="1"/>
</dbReference>
<comment type="cofactor">
    <cofactor evidence="5">
        <name>Mg(2+)</name>
        <dbReference type="ChEBI" id="CHEBI:18420"/>
    </cofactor>
    <text evidence="5">Binds 1 Mg(2+) ion per subunit.</text>
</comment>
<dbReference type="Pfam" id="PF13378">
    <property type="entry name" value="MR_MLE_C"/>
    <property type="match status" value="1"/>
</dbReference>
<dbReference type="SUPFAM" id="SSF54826">
    <property type="entry name" value="Enolase N-terminal domain-like"/>
    <property type="match status" value="1"/>
</dbReference>
<name>A0ABQ6CK56_9HYPH</name>
<dbReference type="NCBIfam" id="NF042940">
    <property type="entry name" value="racemase_DgcA"/>
    <property type="match status" value="1"/>
</dbReference>
<dbReference type="InterPro" id="IPR029017">
    <property type="entry name" value="Enolase-like_N"/>
</dbReference>
<sequence>MSMRLSLSVERWPLANVFTIARGSKTEAVVVVAEIERDGVTGRGECVPYARYGETVEGVVAAIEAQRGVLEGGLGREALQSAMPAGAARNAVDCALWDLEAKRAGKPAWQLAGLTAPQPVITAYTISLAEPEAMGEAAAKAAHRPLLKVKLGTADDAARIAAVRRNAPHSQLIIDANEGWRADNLAANFRACADVGVVLIEQPLPSSDDGALADVERLVPVCADESLHDRASLRQLAGRYDAINIKLDKAGGLTEALALARDARALDLDLMIGCMVGTSLAMAPALLLGGQAKVIDLDGPLLLSRDREPGLHYEGNLVYPPEAGLWG</sequence>
<dbReference type="Gene3D" id="3.30.390.10">
    <property type="entry name" value="Enolase-like, N-terminal domain"/>
    <property type="match status" value="1"/>
</dbReference>
<dbReference type="InterPro" id="IPR013341">
    <property type="entry name" value="Mandelate_racemase_N_dom"/>
</dbReference>
<evidence type="ECO:0000256" key="1">
    <source>
        <dbReference type="ARBA" id="ARBA00008031"/>
    </source>
</evidence>
<dbReference type="SFLD" id="SFLDG00180">
    <property type="entry name" value="muconate_cycloisomerase"/>
    <property type="match status" value="1"/>
</dbReference>
<evidence type="ECO:0000313" key="8">
    <source>
        <dbReference type="Proteomes" id="UP001156882"/>
    </source>
</evidence>
<dbReference type="NCBIfam" id="NF011708">
    <property type="entry name" value="PRK15129.1"/>
    <property type="match status" value="1"/>
</dbReference>
<dbReference type="EMBL" id="BSPC01000015">
    <property type="protein sequence ID" value="GLS18657.1"/>
    <property type="molecule type" value="Genomic_DNA"/>
</dbReference>
<dbReference type="InterPro" id="IPR013342">
    <property type="entry name" value="Mandelate_racemase_C"/>
</dbReference>
<dbReference type="SMART" id="SM00922">
    <property type="entry name" value="MR_MLE"/>
    <property type="match status" value="1"/>
</dbReference>
<dbReference type="SFLD" id="SFLDS00001">
    <property type="entry name" value="Enolase"/>
    <property type="match status" value="1"/>
</dbReference>
<dbReference type="InterPro" id="IPR029065">
    <property type="entry name" value="Enolase_C-like"/>
</dbReference>
<dbReference type="PANTHER" id="PTHR48080:SF3">
    <property type="entry name" value="ENOLASE SUPERFAMILY MEMBER DDB_G0284701"/>
    <property type="match status" value="1"/>
</dbReference>
<comment type="caution">
    <text evidence="7">The sequence shown here is derived from an EMBL/GenBank/DDBJ whole genome shotgun (WGS) entry which is preliminary data.</text>
</comment>
<dbReference type="InterPro" id="IPR034603">
    <property type="entry name" value="Dipeptide_epimerase"/>
</dbReference>
<keyword evidence="3 5" id="KW-0460">Magnesium</keyword>